<dbReference type="InterPro" id="IPR025660">
    <property type="entry name" value="Pept_his_AS"/>
</dbReference>
<dbReference type="SMART" id="SM00848">
    <property type="entry name" value="Inhibitor_I29"/>
    <property type="match status" value="1"/>
</dbReference>
<keyword evidence="7" id="KW-1015">Disulfide bond</keyword>
<reference evidence="12" key="1">
    <citation type="submission" date="2025-08" db="UniProtKB">
        <authorList>
            <consortium name="RefSeq"/>
        </authorList>
    </citation>
    <scope>IDENTIFICATION</scope>
    <source>
        <tissue evidence="12">Fruit stalk</tissue>
    </source>
</reference>
<evidence type="ECO:0000256" key="6">
    <source>
        <dbReference type="ARBA" id="ARBA00023145"/>
    </source>
</evidence>
<proteinExistence type="inferred from homology"/>
<evidence type="ECO:0000259" key="10">
    <source>
        <dbReference type="SMART" id="SM00848"/>
    </source>
</evidence>
<sequence>MTLSLVLFFIFGTLASHAISRTLPEAAIANKHEQWMARFGRVYENQSEKDKRFKIFKDNLEYIENFNNAGNRTYKLSINEFADFTHDEFLAARTGYKKRDNPTTTTTTSSFRYEAVTEVPTSLDWREKGAVTSVKDQGECGCCWAFSAVAAMEGIAQIKTGKLISMSEQQLLDCSTNGGNEGCNGGWMTNAFQYIIENQGLTTEENYPYVETQATCAMEKAQAQVTDISDYEEVPSNDEEALLKAVTNQPVSIAIDGSGRDFKFYSEGVFSGECGNSMSHAVTIIGYGTSEDGTKYWLIKNSWGESWGENGYMRILRDFDSPEGLCGLAEEASYPTI</sequence>
<evidence type="ECO:0000259" key="9">
    <source>
        <dbReference type="SMART" id="SM00645"/>
    </source>
</evidence>
<dbReference type="InterPro" id="IPR039417">
    <property type="entry name" value="Peptidase_C1A_papain-like"/>
</dbReference>
<keyword evidence="11" id="KW-1185">Reference proteome</keyword>
<dbReference type="GO" id="GO:0006508">
    <property type="term" value="P:proteolysis"/>
    <property type="evidence" value="ECO:0007669"/>
    <property type="project" value="UniProtKB-KW"/>
</dbReference>
<dbReference type="SUPFAM" id="SSF54001">
    <property type="entry name" value="Cysteine proteinases"/>
    <property type="match status" value="1"/>
</dbReference>
<dbReference type="InterPro" id="IPR013128">
    <property type="entry name" value="Peptidase_C1A"/>
</dbReference>
<feature type="domain" description="Cathepsin propeptide inhibitor" evidence="10">
    <location>
        <begin position="32"/>
        <end position="89"/>
    </location>
</feature>
<evidence type="ECO:0000313" key="11">
    <source>
        <dbReference type="Proteomes" id="UP000515121"/>
    </source>
</evidence>
<dbReference type="Pfam" id="PF00112">
    <property type="entry name" value="Peptidase_C1"/>
    <property type="match status" value="1"/>
</dbReference>
<feature type="chain" id="PRO_5027640169" evidence="8">
    <location>
        <begin position="16"/>
        <end position="337"/>
    </location>
</feature>
<keyword evidence="2" id="KW-0645">Protease</keyword>
<evidence type="ECO:0000256" key="7">
    <source>
        <dbReference type="ARBA" id="ARBA00023157"/>
    </source>
</evidence>
<keyword evidence="4" id="KW-0378">Hydrolase</keyword>
<dbReference type="PROSITE" id="PS00139">
    <property type="entry name" value="THIOL_PROTEASE_CYS"/>
    <property type="match status" value="1"/>
</dbReference>
<accession>A0A6P5WK00</accession>
<dbReference type="PROSITE" id="PS00640">
    <property type="entry name" value="THIOL_PROTEASE_ASN"/>
    <property type="match status" value="1"/>
</dbReference>
<dbReference type="InterPro" id="IPR000169">
    <property type="entry name" value="Pept_cys_AS"/>
</dbReference>
<evidence type="ECO:0000256" key="8">
    <source>
        <dbReference type="SAM" id="SignalP"/>
    </source>
</evidence>
<dbReference type="GeneID" id="111274982"/>
<dbReference type="Gene3D" id="3.90.70.10">
    <property type="entry name" value="Cysteine proteinases"/>
    <property type="match status" value="1"/>
</dbReference>
<dbReference type="OrthoDB" id="10253408at2759"/>
<evidence type="ECO:0000256" key="4">
    <source>
        <dbReference type="ARBA" id="ARBA00022801"/>
    </source>
</evidence>
<keyword evidence="6" id="KW-0865">Zymogen</keyword>
<dbReference type="Proteomes" id="UP000515121">
    <property type="component" value="Unplaced"/>
</dbReference>
<keyword evidence="3 8" id="KW-0732">Signal</keyword>
<dbReference type="PANTHER" id="PTHR12411">
    <property type="entry name" value="CYSTEINE PROTEASE FAMILY C1-RELATED"/>
    <property type="match status" value="1"/>
</dbReference>
<evidence type="ECO:0000256" key="3">
    <source>
        <dbReference type="ARBA" id="ARBA00022729"/>
    </source>
</evidence>
<dbReference type="PRINTS" id="PR00705">
    <property type="entry name" value="PAPAIN"/>
</dbReference>
<dbReference type="InterPro" id="IPR000668">
    <property type="entry name" value="Peptidase_C1A_C"/>
</dbReference>
<organism evidence="11 12">
    <name type="scientific">Durio zibethinus</name>
    <name type="common">Durian</name>
    <dbReference type="NCBI Taxonomy" id="66656"/>
    <lineage>
        <taxon>Eukaryota</taxon>
        <taxon>Viridiplantae</taxon>
        <taxon>Streptophyta</taxon>
        <taxon>Embryophyta</taxon>
        <taxon>Tracheophyta</taxon>
        <taxon>Spermatophyta</taxon>
        <taxon>Magnoliopsida</taxon>
        <taxon>eudicotyledons</taxon>
        <taxon>Gunneridae</taxon>
        <taxon>Pentapetalae</taxon>
        <taxon>rosids</taxon>
        <taxon>malvids</taxon>
        <taxon>Malvales</taxon>
        <taxon>Malvaceae</taxon>
        <taxon>Helicteroideae</taxon>
        <taxon>Durio</taxon>
    </lineage>
</organism>
<dbReference type="FunFam" id="3.90.70.10:FF:000023">
    <property type="entry name" value="Senescence-specific cysteine protease SAG39"/>
    <property type="match status" value="1"/>
</dbReference>
<dbReference type="SMART" id="SM00645">
    <property type="entry name" value="Pept_C1"/>
    <property type="match status" value="1"/>
</dbReference>
<keyword evidence="5" id="KW-0788">Thiol protease</keyword>
<dbReference type="PROSITE" id="PS00639">
    <property type="entry name" value="THIOL_PROTEASE_HIS"/>
    <property type="match status" value="1"/>
</dbReference>
<feature type="signal peptide" evidence="8">
    <location>
        <begin position="1"/>
        <end position="15"/>
    </location>
</feature>
<evidence type="ECO:0000256" key="5">
    <source>
        <dbReference type="ARBA" id="ARBA00022807"/>
    </source>
</evidence>
<dbReference type="InterPro" id="IPR013201">
    <property type="entry name" value="Prot_inhib_I29"/>
</dbReference>
<dbReference type="Pfam" id="PF08246">
    <property type="entry name" value="Inhibitor_I29"/>
    <property type="match status" value="1"/>
</dbReference>
<evidence type="ECO:0000313" key="12">
    <source>
        <dbReference type="RefSeq" id="XP_022715771.1"/>
    </source>
</evidence>
<gene>
    <name evidence="12" type="primary">LOC111274982</name>
</gene>
<dbReference type="AlphaFoldDB" id="A0A6P5WK00"/>
<protein>
    <submittedName>
        <fullName evidence="12">Zingipain-2-like</fullName>
    </submittedName>
</protein>
<evidence type="ECO:0000256" key="1">
    <source>
        <dbReference type="ARBA" id="ARBA00008455"/>
    </source>
</evidence>
<dbReference type="RefSeq" id="XP_022715771.1">
    <property type="nucleotide sequence ID" value="XM_022860036.1"/>
</dbReference>
<dbReference type="InterPro" id="IPR038765">
    <property type="entry name" value="Papain-like_cys_pep_sf"/>
</dbReference>
<comment type="similarity">
    <text evidence="1">Belongs to the peptidase C1 family.</text>
</comment>
<evidence type="ECO:0000256" key="2">
    <source>
        <dbReference type="ARBA" id="ARBA00022670"/>
    </source>
</evidence>
<dbReference type="KEGG" id="dzi:111274982"/>
<dbReference type="CDD" id="cd02248">
    <property type="entry name" value="Peptidase_C1A"/>
    <property type="match status" value="1"/>
</dbReference>
<feature type="domain" description="Peptidase C1A papain C-terminal" evidence="9">
    <location>
        <begin position="119"/>
        <end position="336"/>
    </location>
</feature>
<dbReference type="GO" id="GO:0008234">
    <property type="term" value="F:cysteine-type peptidase activity"/>
    <property type="evidence" value="ECO:0007669"/>
    <property type="project" value="UniProtKB-KW"/>
</dbReference>
<name>A0A6P5WK00_DURZI</name>
<dbReference type="InterPro" id="IPR025661">
    <property type="entry name" value="Pept_asp_AS"/>
</dbReference>